<protein>
    <submittedName>
        <fullName evidence="1">Uncharacterized protein</fullName>
    </submittedName>
</protein>
<dbReference type="Proteomes" id="UP000192674">
    <property type="component" value="Unassembled WGS sequence"/>
</dbReference>
<keyword evidence="2" id="KW-1185">Reference proteome</keyword>
<organism evidence="1 2">
    <name type="scientific">Kibdelosporangium aridum</name>
    <dbReference type="NCBI Taxonomy" id="2030"/>
    <lineage>
        <taxon>Bacteria</taxon>
        <taxon>Bacillati</taxon>
        <taxon>Actinomycetota</taxon>
        <taxon>Actinomycetes</taxon>
        <taxon>Pseudonocardiales</taxon>
        <taxon>Pseudonocardiaceae</taxon>
        <taxon>Kibdelosporangium</taxon>
    </lineage>
</organism>
<dbReference type="AlphaFoldDB" id="A0A1W2FFR3"/>
<gene>
    <name evidence="1" type="ORF">SAMN05661093_06452</name>
</gene>
<proteinExistence type="predicted"/>
<reference evidence="1 2" key="1">
    <citation type="submission" date="2017-04" db="EMBL/GenBank/DDBJ databases">
        <authorList>
            <person name="Afonso C.L."/>
            <person name="Miller P.J."/>
            <person name="Scott M.A."/>
            <person name="Spackman E."/>
            <person name="Goraichik I."/>
            <person name="Dimitrov K.M."/>
            <person name="Suarez D.L."/>
            <person name="Swayne D.E."/>
        </authorList>
    </citation>
    <scope>NUCLEOTIDE SEQUENCE [LARGE SCALE GENOMIC DNA]</scope>
    <source>
        <strain evidence="1 2">DSM 43828</strain>
    </source>
</reference>
<sequence length="72" mass="8019">MECWPNPGLSRVILVGVRSAGGRVGPPARPCLRVLRVLRGGAWWLVQGNAARMRENASAICRAQRQVWSMHR</sequence>
<dbReference type="EMBL" id="FWXV01000006">
    <property type="protein sequence ID" value="SMD20496.1"/>
    <property type="molecule type" value="Genomic_DNA"/>
</dbReference>
<evidence type="ECO:0000313" key="1">
    <source>
        <dbReference type="EMBL" id="SMD20496.1"/>
    </source>
</evidence>
<name>A0A1W2FFR3_KIBAR</name>
<accession>A0A1W2FFR3</accession>
<evidence type="ECO:0000313" key="2">
    <source>
        <dbReference type="Proteomes" id="UP000192674"/>
    </source>
</evidence>